<dbReference type="EMBL" id="KY038942">
    <property type="protein sequence ID" value="AST13898.1"/>
    <property type="molecule type" value="mRNA"/>
</dbReference>
<feature type="region of interest" description="Disordered" evidence="1">
    <location>
        <begin position="1"/>
        <end position="33"/>
    </location>
</feature>
<dbReference type="PANTHER" id="PTHR47372:SF33">
    <property type="entry name" value="LATE EMBRYOGENESIS ABUNDANT (LEA) PROTEIN-RELATED"/>
    <property type="match status" value="1"/>
</dbReference>
<name>A0A223FWK7_BETPL</name>
<dbReference type="Gene3D" id="1.20.120.20">
    <property type="entry name" value="Apolipoprotein"/>
    <property type="match status" value="1"/>
</dbReference>
<dbReference type="PANTHER" id="PTHR47372">
    <property type="entry name" value="DAUER UP-REGULATED-RELATED"/>
    <property type="match status" value="1"/>
</dbReference>
<evidence type="ECO:0000256" key="1">
    <source>
        <dbReference type="SAM" id="MobiDB-lite"/>
    </source>
</evidence>
<evidence type="ECO:0000313" key="2">
    <source>
        <dbReference type="EMBL" id="AST13898.1"/>
    </source>
</evidence>
<accession>A0A223FWK7</accession>
<gene>
    <name evidence="2" type="primary">LEA13</name>
</gene>
<reference evidence="2" key="1">
    <citation type="journal article" date="2017" name="Mol. Plant Breed.">
        <title>Cloning and Identification of the LEA Genes from Betula platyphylla Suk. in Response to Salt Stress.</title>
        <authorList>
            <person name="Mijiti M."/>
            <person name="Wang Y."/>
        </authorList>
    </citation>
    <scope>NUCLEOTIDE SEQUENCE</scope>
</reference>
<protein>
    <submittedName>
        <fullName evidence="2">Late embryogenisis abundant protein 13</fullName>
    </submittedName>
</protein>
<organism evidence="2">
    <name type="scientific">Betula platyphylla</name>
    <name type="common">Asian white birch</name>
    <dbReference type="NCBI Taxonomy" id="78630"/>
    <lineage>
        <taxon>Eukaryota</taxon>
        <taxon>Viridiplantae</taxon>
        <taxon>Streptophyta</taxon>
        <taxon>Embryophyta</taxon>
        <taxon>Tracheophyta</taxon>
        <taxon>Spermatophyta</taxon>
        <taxon>Magnoliopsida</taxon>
        <taxon>eudicotyledons</taxon>
        <taxon>Gunneridae</taxon>
        <taxon>Pentapetalae</taxon>
        <taxon>rosids</taxon>
        <taxon>fabids</taxon>
        <taxon>Fagales</taxon>
        <taxon>Betulaceae</taxon>
        <taxon>Betula</taxon>
    </lineage>
</organism>
<sequence>MHSYPFQKPPDLPTLASSAEGRRHSPASSTHKAPSMIMISLRSHAPKDFLDNRWVYTKNQSPIKVILCKPFPFAWSPKSEKDYKTWSKLNQHVSQRQYSSSCNLPRVAVCVGICGCWGENGMDNARESMNVAAGDAKEKAEEAKQGAAEAMQHAKDKTESWADWAYDTFTEGFGIGKDNPREAAQNVVGKAGHAASTATKTMNSAASDTSKLASEKAGDAVHKAYGKAGDAKNFAYEKGDETIRMATDKAGDAKETMDMARETASNRANDAKEGMAGSMGQGKDKVVNAYDEAKEKINVGSNYASDKAGDLYEEAKQKLNVASDDAEERMGSGKDKAANAYEKAKHHVEDSYNSAKETMTEQAKINYEAAKEKASQATGDLGAKMRHHSVEL</sequence>
<proteinExistence type="evidence at transcript level"/>
<feature type="region of interest" description="Disordered" evidence="1">
    <location>
        <begin position="322"/>
        <end position="357"/>
    </location>
</feature>
<feature type="region of interest" description="Disordered" evidence="1">
    <location>
        <begin position="369"/>
        <end position="392"/>
    </location>
</feature>
<dbReference type="AlphaFoldDB" id="A0A223FWK7"/>
<feature type="compositionally biased region" description="Basic and acidic residues" evidence="1">
    <location>
        <begin position="328"/>
        <end position="337"/>
    </location>
</feature>